<organism evidence="2 3">
    <name type="scientific">Parasynechococcus marenigrum (strain WH8102)</name>
    <dbReference type="NCBI Taxonomy" id="84588"/>
    <lineage>
        <taxon>Bacteria</taxon>
        <taxon>Bacillati</taxon>
        <taxon>Cyanobacteriota</taxon>
        <taxon>Cyanophyceae</taxon>
        <taxon>Synechococcales</taxon>
        <taxon>Prochlorococcaceae</taxon>
        <taxon>Parasynechococcus</taxon>
        <taxon>Parasynechococcus marenigrum</taxon>
    </lineage>
</organism>
<gene>
    <name evidence="2" type="ordered locus">SYNW1642</name>
</gene>
<name>Q7U5Q8_PARMW</name>
<feature type="transmembrane region" description="Helical" evidence="1">
    <location>
        <begin position="6"/>
        <end position="23"/>
    </location>
</feature>
<dbReference type="KEGG" id="syw:SYNW1642"/>
<dbReference type="HOGENOM" id="CLU_1990670_0_0_3"/>
<dbReference type="eggNOG" id="ENOG5033W1P">
    <property type="taxonomic scope" value="Bacteria"/>
</dbReference>
<keyword evidence="1" id="KW-0472">Membrane</keyword>
<proteinExistence type="predicted"/>
<accession>Q7U5Q8</accession>
<dbReference type="RefSeq" id="WP_011128506.1">
    <property type="nucleotide sequence ID" value="NC_005070.1"/>
</dbReference>
<dbReference type="STRING" id="84588.SYNW1642"/>
<dbReference type="AlphaFoldDB" id="Q7U5Q8"/>
<keyword evidence="3" id="KW-1185">Reference proteome</keyword>
<evidence type="ECO:0000313" key="3">
    <source>
        <dbReference type="Proteomes" id="UP000001422"/>
    </source>
</evidence>
<dbReference type="Proteomes" id="UP000001422">
    <property type="component" value="Chromosome"/>
</dbReference>
<dbReference type="EMBL" id="BX569693">
    <property type="protein sequence ID" value="CAE08157.1"/>
    <property type="molecule type" value="Genomic_DNA"/>
</dbReference>
<protein>
    <submittedName>
        <fullName evidence="2">Uncharacterized protein</fullName>
    </submittedName>
</protein>
<reference evidence="2 3" key="1">
    <citation type="journal article" date="2003" name="Nature">
        <title>The genome of a motile marine Synechococcus.</title>
        <authorList>
            <person name="Palenik B."/>
            <person name="Brahamsha B."/>
            <person name="Larimer F."/>
            <person name="Land M."/>
            <person name="Hauser L."/>
            <person name="Chain P."/>
            <person name="Lamerdin J."/>
            <person name="Regala W."/>
            <person name="Allen E.A."/>
            <person name="McCarren J."/>
            <person name="Paulsen I."/>
            <person name="Dufresne A."/>
            <person name="Partensky F."/>
            <person name="Webb E."/>
            <person name="Waterbury J."/>
        </authorList>
    </citation>
    <scope>NUCLEOTIDE SEQUENCE [LARGE SCALE GENOMIC DNA]</scope>
    <source>
        <strain evidence="2 3">WH8102</strain>
    </source>
</reference>
<keyword evidence="1" id="KW-0812">Transmembrane</keyword>
<evidence type="ECO:0000313" key="2">
    <source>
        <dbReference type="EMBL" id="CAE08157.1"/>
    </source>
</evidence>
<sequence>MSHGLLWFPLLLAFVLLAALGWLERRRQSLFRTWAEGAELVKLDGCGGAQLKDGRLVWCRFEAGKFQDQGDFDVCRLELVELMALASGDAPLTVESQGPCRLRLVGTDLQMDVPFSDADQARSWGDQLMARARCDL</sequence>
<evidence type="ECO:0000256" key="1">
    <source>
        <dbReference type="SAM" id="Phobius"/>
    </source>
</evidence>
<keyword evidence="1" id="KW-1133">Transmembrane helix</keyword>